<dbReference type="InterPro" id="IPR008271">
    <property type="entry name" value="Ser/Thr_kinase_AS"/>
</dbReference>
<dbReference type="InterPro" id="IPR000922">
    <property type="entry name" value="Lectin_gal-bd_dom"/>
</dbReference>
<reference evidence="6 7" key="1">
    <citation type="journal article" date="2014" name="Genome Biol. Evol.">
        <title>The secreted proteins of Achlya hypogyna and Thraustotheca clavata identify the ancestral oomycete secretome and reveal gene acquisitions by horizontal gene transfer.</title>
        <authorList>
            <person name="Misner I."/>
            <person name="Blouin N."/>
            <person name="Leonard G."/>
            <person name="Richards T.A."/>
            <person name="Lane C.E."/>
        </authorList>
    </citation>
    <scope>NUCLEOTIDE SEQUENCE [LARGE SCALE GENOMIC DNA]</scope>
    <source>
        <strain evidence="6 7">ATCC 48635</strain>
    </source>
</reference>
<dbReference type="Gene3D" id="3.30.200.20">
    <property type="entry name" value="Phosphorylase Kinase, domain 1"/>
    <property type="match status" value="1"/>
</dbReference>
<dbReference type="AlphaFoldDB" id="A0A1V9Z352"/>
<evidence type="ECO:0000313" key="6">
    <source>
        <dbReference type="EMBL" id="OQR92424.1"/>
    </source>
</evidence>
<keyword evidence="3" id="KW-0732">Signal</keyword>
<evidence type="ECO:0000313" key="7">
    <source>
        <dbReference type="Proteomes" id="UP000243579"/>
    </source>
</evidence>
<dbReference type="SMART" id="SM00220">
    <property type="entry name" value="S_TKc"/>
    <property type="match status" value="1"/>
</dbReference>
<feature type="chain" id="PRO_5012709442" evidence="3">
    <location>
        <begin position="19"/>
        <end position="661"/>
    </location>
</feature>
<keyword evidence="2" id="KW-0472">Membrane</keyword>
<accession>A0A1V9Z352</accession>
<name>A0A1V9Z352_ACHHY</name>
<dbReference type="PROSITE" id="PS50011">
    <property type="entry name" value="PROTEIN_KINASE_DOM"/>
    <property type="match status" value="1"/>
</dbReference>
<gene>
    <name evidence="6" type="ORF">ACHHYP_03711</name>
</gene>
<feature type="domain" description="SUEL-type lectin" evidence="5">
    <location>
        <begin position="140"/>
        <end position="225"/>
    </location>
</feature>
<evidence type="ECO:0000256" key="3">
    <source>
        <dbReference type="SAM" id="SignalP"/>
    </source>
</evidence>
<feature type="domain" description="Protein kinase" evidence="4">
    <location>
        <begin position="362"/>
        <end position="624"/>
    </location>
</feature>
<feature type="domain" description="SUEL-type lectin" evidence="5">
    <location>
        <begin position="33"/>
        <end position="119"/>
    </location>
</feature>
<comment type="caution">
    <text evidence="6">The sequence shown here is derived from an EMBL/GenBank/DDBJ whole genome shotgun (WGS) entry which is preliminary data.</text>
</comment>
<dbReference type="InterPro" id="IPR000719">
    <property type="entry name" value="Prot_kinase_dom"/>
</dbReference>
<dbReference type="InterPro" id="IPR051681">
    <property type="entry name" value="Ser/Thr_Kinases-Pseudokinases"/>
</dbReference>
<keyword evidence="6" id="KW-0808">Transferase</keyword>
<dbReference type="EMBL" id="JNBR01000461">
    <property type="protein sequence ID" value="OQR92424.1"/>
    <property type="molecule type" value="Genomic_DNA"/>
</dbReference>
<sequence>MPREVVAGIVALLAMGSAANIPSPGSTVITSSAQENETMTLDCKDAKLAVSKILFASYGTPTGQGLDAATSSCNANTSTSVIGALCLKQPSCTVLAVNSVFTDPCVGIGKRLLVTAECTAAVQTLVQGAGTTLATGLGQAFENSSLQLMCQAPQVMTKILFASYGTPTNVGLYAATGSCNSTHSRQVVEAACLNAQACIVNANSSLFGDPCPGVVKRLTVTAECDDLTTTSKSGTRTHCGQCQSMLTEDVDLDVVVAVVCAIAIAVGVIVVCIVAMRRKAPIARPSNLTFNLPRTNHTFSLPSSKRKADQDIDTLSSTDGSVLTGRTDGHGGRASRTDTEVYVPLDIQPLLHHRLMLEDLHVTSNKPLASGAYGEVWLGIYGGQQVAIKRMKNPEPALVQKFIDEIVLMSQMESDYIVKFIGASWTRPIEIECVVEYMDLGDLRSYLATTEPTEFTWDQKYVVLQSVALGLVYLHTFKTPIIHRDLKSRNILLDATKGIKLTDFGTSRTAEVGDTMTSCIGTFQWMAPEIIAGTSYSAAADIYSFGIVLSELCTHKVPYADLHHPKTGRPLQEHYILQEVCKGTLRPSFEGVDVPEWVHDVASQCLELNEGDRPSAIQLSHILSRHQCTSQIQIGEIPSQSLNDATGQPNLSEHELAPNCQ</sequence>
<proteinExistence type="predicted"/>
<dbReference type="PANTHER" id="PTHR44329">
    <property type="entry name" value="SERINE/THREONINE-PROTEIN KINASE TNNI3K-RELATED"/>
    <property type="match status" value="1"/>
</dbReference>
<dbReference type="Gene3D" id="2.60.120.740">
    <property type="match status" value="2"/>
</dbReference>
<dbReference type="PROSITE" id="PS00108">
    <property type="entry name" value="PROTEIN_KINASE_ST"/>
    <property type="match status" value="1"/>
</dbReference>
<evidence type="ECO:0000259" key="5">
    <source>
        <dbReference type="PROSITE" id="PS50228"/>
    </source>
</evidence>
<dbReference type="CDD" id="cd22842">
    <property type="entry name" value="Gal_Rha_Lectin_BGal"/>
    <property type="match status" value="2"/>
</dbReference>
<evidence type="ECO:0000256" key="1">
    <source>
        <dbReference type="SAM" id="MobiDB-lite"/>
    </source>
</evidence>
<keyword evidence="2" id="KW-1133">Transmembrane helix</keyword>
<dbReference type="GO" id="GO:0005524">
    <property type="term" value="F:ATP binding"/>
    <property type="evidence" value="ECO:0007669"/>
    <property type="project" value="InterPro"/>
</dbReference>
<dbReference type="Pfam" id="PF00069">
    <property type="entry name" value="Pkinase"/>
    <property type="match status" value="1"/>
</dbReference>
<organism evidence="6 7">
    <name type="scientific">Achlya hypogyna</name>
    <name type="common">Oomycete</name>
    <name type="synonym">Protoachlya hypogyna</name>
    <dbReference type="NCBI Taxonomy" id="1202772"/>
    <lineage>
        <taxon>Eukaryota</taxon>
        <taxon>Sar</taxon>
        <taxon>Stramenopiles</taxon>
        <taxon>Oomycota</taxon>
        <taxon>Saprolegniomycetes</taxon>
        <taxon>Saprolegniales</taxon>
        <taxon>Achlyaceae</taxon>
        <taxon>Achlya</taxon>
    </lineage>
</organism>
<dbReference type="PANTHER" id="PTHR44329:SF214">
    <property type="entry name" value="PROTEIN KINASE DOMAIN-CONTAINING PROTEIN"/>
    <property type="match status" value="1"/>
</dbReference>
<dbReference type="Proteomes" id="UP000243579">
    <property type="component" value="Unassembled WGS sequence"/>
</dbReference>
<dbReference type="SUPFAM" id="SSF56112">
    <property type="entry name" value="Protein kinase-like (PK-like)"/>
    <property type="match status" value="1"/>
</dbReference>
<feature type="signal peptide" evidence="3">
    <location>
        <begin position="1"/>
        <end position="18"/>
    </location>
</feature>
<feature type="region of interest" description="Disordered" evidence="1">
    <location>
        <begin position="300"/>
        <end position="336"/>
    </location>
</feature>
<feature type="transmembrane region" description="Helical" evidence="2">
    <location>
        <begin position="254"/>
        <end position="276"/>
    </location>
</feature>
<feature type="compositionally biased region" description="Basic and acidic residues" evidence="1">
    <location>
        <begin position="327"/>
        <end position="336"/>
    </location>
</feature>
<protein>
    <submittedName>
        <fullName evidence="6">Protein kinase</fullName>
    </submittedName>
</protein>
<evidence type="ECO:0000256" key="2">
    <source>
        <dbReference type="SAM" id="Phobius"/>
    </source>
</evidence>
<feature type="region of interest" description="Disordered" evidence="1">
    <location>
        <begin position="640"/>
        <end position="661"/>
    </location>
</feature>
<dbReference type="STRING" id="1202772.A0A1V9Z352"/>
<dbReference type="InterPro" id="IPR043159">
    <property type="entry name" value="Lectin_gal-bd_sf"/>
</dbReference>
<keyword evidence="7" id="KW-1185">Reference proteome</keyword>
<dbReference type="OrthoDB" id="1668230at2759"/>
<dbReference type="Gene3D" id="1.10.510.10">
    <property type="entry name" value="Transferase(Phosphotransferase) domain 1"/>
    <property type="match status" value="1"/>
</dbReference>
<dbReference type="InterPro" id="IPR011009">
    <property type="entry name" value="Kinase-like_dom_sf"/>
</dbReference>
<dbReference type="Pfam" id="PF02140">
    <property type="entry name" value="SUEL_Lectin"/>
    <property type="match status" value="2"/>
</dbReference>
<dbReference type="PROSITE" id="PS50228">
    <property type="entry name" value="SUEL_LECTIN"/>
    <property type="match status" value="2"/>
</dbReference>
<evidence type="ECO:0000259" key="4">
    <source>
        <dbReference type="PROSITE" id="PS50011"/>
    </source>
</evidence>
<feature type="compositionally biased region" description="Basic and acidic residues" evidence="1">
    <location>
        <begin position="652"/>
        <end position="661"/>
    </location>
</feature>
<keyword evidence="6" id="KW-0418">Kinase</keyword>
<keyword evidence="2" id="KW-0812">Transmembrane</keyword>
<dbReference type="GO" id="GO:0030246">
    <property type="term" value="F:carbohydrate binding"/>
    <property type="evidence" value="ECO:0007669"/>
    <property type="project" value="InterPro"/>
</dbReference>
<dbReference type="GO" id="GO:0004674">
    <property type="term" value="F:protein serine/threonine kinase activity"/>
    <property type="evidence" value="ECO:0007669"/>
    <property type="project" value="TreeGrafter"/>
</dbReference>
<feature type="compositionally biased region" description="Polar residues" evidence="1">
    <location>
        <begin position="640"/>
        <end position="651"/>
    </location>
</feature>